<dbReference type="GO" id="GO:0005524">
    <property type="term" value="F:ATP binding"/>
    <property type="evidence" value="ECO:0007669"/>
    <property type="project" value="UniProtKB-KW"/>
</dbReference>
<organism evidence="5 6">
    <name type="scientific">Strongylus vulgaris</name>
    <name type="common">Blood worm</name>
    <dbReference type="NCBI Taxonomy" id="40348"/>
    <lineage>
        <taxon>Eukaryota</taxon>
        <taxon>Metazoa</taxon>
        <taxon>Ecdysozoa</taxon>
        <taxon>Nematoda</taxon>
        <taxon>Chromadorea</taxon>
        <taxon>Rhabditida</taxon>
        <taxon>Rhabditina</taxon>
        <taxon>Rhabditomorpha</taxon>
        <taxon>Strongyloidea</taxon>
        <taxon>Strongylidae</taxon>
        <taxon>Strongylus</taxon>
    </lineage>
</organism>
<dbReference type="GO" id="GO:0008017">
    <property type="term" value="F:microtubule binding"/>
    <property type="evidence" value="ECO:0007669"/>
    <property type="project" value="InterPro"/>
</dbReference>
<reference evidence="5 6" key="1">
    <citation type="submission" date="2018-11" db="EMBL/GenBank/DDBJ databases">
        <authorList>
            <consortium name="Pathogen Informatics"/>
        </authorList>
    </citation>
    <scope>NUCLEOTIDE SEQUENCE [LARGE SCALE GENOMIC DNA]</scope>
</reference>
<evidence type="ECO:0000256" key="3">
    <source>
        <dbReference type="PROSITE-ProRule" id="PRU00283"/>
    </source>
</evidence>
<protein>
    <recommendedName>
        <fullName evidence="4">Kinesin motor domain-containing protein</fullName>
    </recommendedName>
</protein>
<gene>
    <name evidence="5" type="ORF">SVUK_LOCUS10000</name>
</gene>
<dbReference type="Gene3D" id="3.40.850.10">
    <property type="entry name" value="Kinesin motor domain"/>
    <property type="match status" value="1"/>
</dbReference>
<dbReference type="InterPro" id="IPR027417">
    <property type="entry name" value="P-loop_NTPase"/>
</dbReference>
<keyword evidence="6" id="KW-1185">Reference proteome</keyword>
<accession>A0A3P7L6M9</accession>
<comment type="similarity">
    <text evidence="3">Belongs to the TRAFAC class myosin-kinesin ATPase superfamily. Kinesin family.</text>
</comment>
<feature type="domain" description="Kinesin motor" evidence="4">
    <location>
        <begin position="1"/>
        <end position="30"/>
    </location>
</feature>
<proteinExistence type="inferred from homology"/>
<feature type="non-terminal residue" evidence="5">
    <location>
        <position position="1"/>
    </location>
</feature>
<sequence>QEEVFNCLGSGVLENAFSGYNACIFAYGQT</sequence>
<dbReference type="Proteomes" id="UP000270094">
    <property type="component" value="Unassembled WGS sequence"/>
</dbReference>
<name>A0A3P7L6M9_STRVU</name>
<dbReference type="SUPFAM" id="SSF52540">
    <property type="entry name" value="P-loop containing nucleoside triphosphate hydrolases"/>
    <property type="match status" value="1"/>
</dbReference>
<dbReference type="GO" id="GO:0003777">
    <property type="term" value="F:microtubule motor activity"/>
    <property type="evidence" value="ECO:0007669"/>
    <property type="project" value="InterPro"/>
</dbReference>
<dbReference type="AlphaFoldDB" id="A0A3P7L6M9"/>
<dbReference type="InterPro" id="IPR036961">
    <property type="entry name" value="Kinesin_motor_dom_sf"/>
</dbReference>
<dbReference type="EMBL" id="UYYB01094824">
    <property type="protein sequence ID" value="VDM75002.1"/>
    <property type="molecule type" value="Genomic_DNA"/>
</dbReference>
<feature type="non-terminal residue" evidence="5">
    <location>
        <position position="30"/>
    </location>
</feature>
<comment type="caution">
    <text evidence="3">Lacks conserved residue(s) required for the propagation of feature annotation.</text>
</comment>
<dbReference type="GO" id="GO:0007018">
    <property type="term" value="P:microtubule-based movement"/>
    <property type="evidence" value="ECO:0007669"/>
    <property type="project" value="InterPro"/>
</dbReference>
<evidence type="ECO:0000256" key="1">
    <source>
        <dbReference type="ARBA" id="ARBA00022741"/>
    </source>
</evidence>
<evidence type="ECO:0000313" key="6">
    <source>
        <dbReference type="Proteomes" id="UP000270094"/>
    </source>
</evidence>
<keyword evidence="1" id="KW-0547">Nucleotide-binding</keyword>
<keyword evidence="2" id="KW-0067">ATP-binding</keyword>
<dbReference type="PANTHER" id="PTHR47117:SF6">
    <property type="entry name" value="KINESIN-LIKE PROTEIN KIF16B"/>
    <property type="match status" value="1"/>
</dbReference>
<evidence type="ECO:0000256" key="2">
    <source>
        <dbReference type="ARBA" id="ARBA00022840"/>
    </source>
</evidence>
<dbReference type="InterPro" id="IPR001752">
    <property type="entry name" value="Kinesin_motor_dom"/>
</dbReference>
<evidence type="ECO:0000313" key="5">
    <source>
        <dbReference type="EMBL" id="VDM75002.1"/>
    </source>
</evidence>
<evidence type="ECO:0000259" key="4">
    <source>
        <dbReference type="PROSITE" id="PS50067"/>
    </source>
</evidence>
<dbReference type="PROSITE" id="PS50067">
    <property type="entry name" value="KINESIN_MOTOR_2"/>
    <property type="match status" value="1"/>
</dbReference>
<dbReference type="OrthoDB" id="3176171at2759"/>
<dbReference type="PANTHER" id="PTHR47117">
    <property type="entry name" value="STAR-RELATED LIPID TRANSFER PROTEIN 9"/>
    <property type="match status" value="1"/>
</dbReference>